<dbReference type="PROSITE" id="PS51161">
    <property type="entry name" value="ATP_CONE"/>
    <property type="match status" value="1"/>
</dbReference>
<feature type="coiled-coil region" evidence="4">
    <location>
        <begin position="81"/>
        <end position="182"/>
    </location>
</feature>
<accession>A0A1G2SCR1</accession>
<comment type="caution">
    <text evidence="7">The sequence shown here is derived from an EMBL/GenBank/DDBJ whole genome shotgun (WGS) entry which is preliminary data.</text>
</comment>
<keyword evidence="5" id="KW-0472">Membrane</keyword>
<dbReference type="SUPFAM" id="SSF58104">
    <property type="entry name" value="Methyl-accepting chemotaxis protein (MCP) signaling domain"/>
    <property type="match status" value="1"/>
</dbReference>
<feature type="transmembrane region" description="Helical" evidence="5">
    <location>
        <begin position="35"/>
        <end position="53"/>
    </location>
</feature>
<dbReference type="EMBL" id="MHUW01000022">
    <property type="protein sequence ID" value="OHA82795.1"/>
    <property type="molecule type" value="Genomic_DNA"/>
</dbReference>
<organism evidence="7 8">
    <name type="scientific">Candidatus Yonathbacteria bacterium RIFCSPLOWO2_01_FULL_47_33b</name>
    <dbReference type="NCBI Taxonomy" id="1802727"/>
    <lineage>
        <taxon>Bacteria</taxon>
        <taxon>Candidatus Yonathiibacteriota</taxon>
    </lineage>
</organism>
<keyword evidence="5" id="KW-1133">Transmembrane helix</keyword>
<sequence>MVKKKKPLPSKIPEDLRLEKISVNATRWIGSIESLIVHTALFAGMFSLSFFGFDVDKILLVLTTILSLEAIYLAIFIQMTVNRNTMQLREVEKDIEEISEDIEDIQEDVEEISEDIEDIQEDVEEISEDIEDIQEDVEEISEDEEQEVKEEELAKKENKLALAKLEKTLASLLKEIEELKKKK</sequence>
<keyword evidence="1 3" id="KW-0547">Nucleotide-binding</keyword>
<feature type="transmembrane region" description="Helical" evidence="5">
    <location>
        <begin position="59"/>
        <end position="79"/>
    </location>
</feature>
<gene>
    <name evidence="7" type="ORF">A2937_03115</name>
</gene>
<evidence type="ECO:0000256" key="4">
    <source>
        <dbReference type="SAM" id="Coils"/>
    </source>
</evidence>
<evidence type="ECO:0000256" key="3">
    <source>
        <dbReference type="PROSITE-ProRule" id="PRU00492"/>
    </source>
</evidence>
<dbReference type="AlphaFoldDB" id="A0A1G2SCR1"/>
<evidence type="ECO:0000256" key="1">
    <source>
        <dbReference type="ARBA" id="ARBA00022741"/>
    </source>
</evidence>
<evidence type="ECO:0000313" key="8">
    <source>
        <dbReference type="Proteomes" id="UP000177987"/>
    </source>
</evidence>
<name>A0A1G2SCR1_9BACT</name>
<keyword evidence="5" id="KW-0812">Transmembrane</keyword>
<keyword evidence="2 3" id="KW-0067">ATP-binding</keyword>
<dbReference type="GO" id="GO:0005524">
    <property type="term" value="F:ATP binding"/>
    <property type="evidence" value="ECO:0007669"/>
    <property type="project" value="UniProtKB-UniRule"/>
</dbReference>
<dbReference type="Gene3D" id="1.20.1480.30">
    <property type="entry name" value="Designed four-helix bundle protein"/>
    <property type="match status" value="1"/>
</dbReference>
<evidence type="ECO:0000259" key="6">
    <source>
        <dbReference type="PROSITE" id="PS51161"/>
    </source>
</evidence>
<evidence type="ECO:0000256" key="5">
    <source>
        <dbReference type="SAM" id="Phobius"/>
    </source>
</evidence>
<keyword evidence="4" id="KW-0175">Coiled coil</keyword>
<dbReference type="Proteomes" id="UP000177987">
    <property type="component" value="Unassembled WGS sequence"/>
</dbReference>
<feature type="domain" description="ATP-cone" evidence="6">
    <location>
        <begin position="78"/>
        <end position="178"/>
    </location>
</feature>
<proteinExistence type="predicted"/>
<reference evidence="7 8" key="1">
    <citation type="journal article" date="2016" name="Nat. Commun.">
        <title>Thousands of microbial genomes shed light on interconnected biogeochemical processes in an aquifer system.</title>
        <authorList>
            <person name="Anantharaman K."/>
            <person name="Brown C.T."/>
            <person name="Hug L.A."/>
            <person name="Sharon I."/>
            <person name="Castelle C.J."/>
            <person name="Probst A.J."/>
            <person name="Thomas B.C."/>
            <person name="Singh A."/>
            <person name="Wilkins M.J."/>
            <person name="Karaoz U."/>
            <person name="Brodie E.L."/>
            <person name="Williams K.H."/>
            <person name="Hubbard S.S."/>
            <person name="Banfield J.F."/>
        </authorList>
    </citation>
    <scope>NUCLEOTIDE SEQUENCE [LARGE SCALE GENOMIC DNA]</scope>
</reference>
<dbReference type="InterPro" id="IPR005144">
    <property type="entry name" value="ATP-cone_dom"/>
</dbReference>
<dbReference type="STRING" id="1802727.A2937_03115"/>
<evidence type="ECO:0000313" key="7">
    <source>
        <dbReference type="EMBL" id="OHA82795.1"/>
    </source>
</evidence>
<evidence type="ECO:0000256" key="2">
    <source>
        <dbReference type="ARBA" id="ARBA00022840"/>
    </source>
</evidence>
<protein>
    <recommendedName>
        <fullName evidence="6">ATP-cone domain-containing protein</fullName>
    </recommendedName>
</protein>